<feature type="domain" description="Transglutaminase-like" evidence="1">
    <location>
        <begin position="158"/>
        <end position="247"/>
    </location>
</feature>
<protein>
    <submittedName>
        <fullName evidence="2">Phosphonate ABC transporter phosphate-binding periplasmic component</fullName>
    </submittedName>
</protein>
<keyword evidence="3" id="KW-1185">Reference proteome</keyword>
<dbReference type="SUPFAM" id="SSF54001">
    <property type="entry name" value="Cysteine proteinases"/>
    <property type="match status" value="1"/>
</dbReference>
<organism evidence="2 3">
    <name type="scientific">Anaerostipes rhamnosivorans</name>
    <dbReference type="NCBI Taxonomy" id="1229621"/>
    <lineage>
        <taxon>Bacteria</taxon>
        <taxon>Bacillati</taxon>
        <taxon>Bacillota</taxon>
        <taxon>Clostridia</taxon>
        <taxon>Lachnospirales</taxon>
        <taxon>Lachnospiraceae</taxon>
        <taxon>Anaerostipes</taxon>
    </lineage>
</organism>
<proteinExistence type="predicted"/>
<dbReference type="InterPro" id="IPR052557">
    <property type="entry name" value="CAP/Cytokinesis_protein"/>
</dbReference>
<dbReference type="InterPro" id="IPR038765">
    <property type="entry name" value="Papain-like_cys_pep_sf"/>
</dbReference>
<dbReference type="GO" id="GO:0005737">
    <property type="term" value="C:cytoplasm"/>
    <property type="evidence" value="ECO:0007669"/>
    <property type="project" value="TreeGrafter"/>
</dbReference>
<sequence length="378" mass="44837">MKKVLKAFATVLLLVLVFMMPNMVSTIQSSIHQKEQKKIVTEVKKTHRDLFETKYGYQNLSQEGKRIYSLMYYGIYNWKKEIEIEQVTTKRMEDILKQMEADCPELFWFDFTGNIKWKTSGTKKNVVFVPHYIFTEKQAKQYDMKLQKNLKRYLSYADQKDTEYEKAYTVYEHLIKGITYREGSKYNQNLISGLVHEETVCTGYAKSLQYIYQKMGIRCQMVYGKANGQNHAWNLVRIDGVYCYVDPTWGSNNQHMSRGFFGMTQTELLRGHTLDKGLKVPECSSTKNNYYVRQNHHYKKFELGKIYNQLCEQEKQGQISFQLGSRKEYETAYDQLIVEKKIFTLLKRVPSIGTKHMEVTYYTDRQLYIMTFNFKEES</sequence>
<dbReference type="PANTHER" id="PTHR46333">
    <property type="entry name" value="CYTOKINESIS PROTEIN 3"/>
    <property type="match status" value="1"/>
</dbReference>
<evidence type="ECO:0000313" key="3">
    <source>
        <dbReference type="Proteomes" id="UP000298653"/>
    </source>
</evidence>
<evidence type="ECO:0000313" key="2">
    <source>
        <dbReference type="EMBL" id="QCP34026.1"/>
    </source>
</evidence>
<dbReference type="Proteomes" id="UP000298653">
    <property type="component" value="Chromosome"/>
</dbReference>
<evidence type="ECO:0000259" key="1">
    <source>
        <dbReference type="Pfam" id="PF01841"/>
    </source>
</evidence>
<dbReference type="PANTHER" id="PTHR46333:SF2">
    <property type="entry name" value="CYTOKINESIS PROTEIN 3"/>
    <property type="match status" value="1"/>
</dbReference>
<dbReference type="OrthoDB" id="9788327at2"/>
<dbReference type="Gene3D" id="3.10.620.30">
    <property type="match status" value="1"/>
</dbReference>
<dbReference type="Pfam" id="PF01841">
    <property type="entry name" value="Transglut_core"/>
    <property type="match status" value="1"/>
</dbReference>
<name>A0A4P8I9F5_9FIRM</name>
<dbReference type="AlphaFoldDB" id="A0A4P8I9F5"/>
<dbReference type="InterPro" id="IPR002931">
    <property type="entry name" value="Transglutaminase-like"/>
</dbReference>
<dbReference type="EMBL" id="CP040058">
    <property type="protein sequence ID" value="QCP34026.1"/>
    <property type="molecule type" value="Genomic_DNA"/>
</dbReference>
<dbReference type="KEGG" id="arf:AR1Y2_0572"/>
<accession>A0A4P8I9F5</accession>
<reference evidence="2 3" key="1">
    <citation type="submission" date="2019-05" db="EMBL/GenBank/DDBJ databases">
        <title>Complete genome sequencing of Anaerostipes rhamnosivorans.</title>
        <authorList>
            <person name="Bui T.P.N."/>
            <person name="de Vos W.M."/>
        </authorList>
    </citation>
    <scope>NUCLEOTIDE SEQUENCE [LARGE SCALE GENOMIC DNA]</scope>
    <source>
        <strain evidence="2 3">1y2</strain>
    </source>
</reference>
<gene>
    <name evidence="2" type="ORF">AR1Y2_0572</name>
</gene>
<dbReference type="RefSeq" id="WP_137327616.1">
    <property type="nucleotide sequence ID" value="NZ_CP040058.1"/>
</dbReference>